<dbReference type="SUPFAM" id="SSF55073">
    <property type="entry name" value="Nucleotide cyclase"/>
    <property type="match status" value="1"/>
</dbReference>
<evidence type="ECO:0000259" key="2">
    <source>
        <dbReference type="PROSITE" id="PS50125"/>
    </source>
</evidence>
<dbReference type="PANTHER" id="PTHR43081">
    <property type="entry name" value="ADENYLATE CYCLASE, TERMINAL-DIFFERENTIATION SPECIFIC-RELATED"/>
    <property type="match status" value="1"/>
</dbReference>
<dbReference type="InterPro" id="IPR001054">
    <property type="entry name" value="A/G_cyclase"/>
</dbReference>
<dbReference type="GO" id="GO:0004016">
    <property type="term" value="F:adenylate cyclase activity"/>
    <property type="evidence" value="ECO:0007669"/>
    <property type="project" value="UniProtKB-ARBA"/>
</dbReference>
<evidence type="ECO:0000256" key="1">
    <source>
        <dbReference type="SAM" id="Phobius"/>
    </source>
</evidence>
<organism evidence="3 4">
    <name type="scientific">Sulfitobacter aestuariivivens</name>
    <dbReference type="NCBI Taxonomy" id="2766981"/>
    <lineage>
        <taxon>Bacteria</taxon>
        <taxon>Pseudomonadati</taxon>
        <taxon>Pseudomonadota</taxon>
        <taxon>Alphaproteobacteria</taxon>
        <taxon>Rhodobacterales</taxon>
        <taxon>Roseobacteraceae</taxon>
        <taxon>Sulfitobacter</taxon>
    </lineage>
</organism>
<dbReference type="InterPro" id="IPR029787">
    <property type="entry name" value="Nucleotide_cyclase"/>
</dbReference>
<dbReference type="PANTHER" id="PTHR43081:SF1">
    <property type="entry name" value="ADENYLATE CYCLASE, TERMINAL-DIFFERENTIATION SPECIFIC"/>
    <property type="match status" value="1"/>
</dbReference>
<dbReference type="InterPro" id="IPR050697">
    <property type="entry name" value="Adenylyl/Guanylyl_Cyclase_3/4"/>
</dbReference>
<keyword evidence="1" id="KW-0812">Transmembrane</keyword>
<reference evidence="3" key="1">
    <citation type="submission" date="2020-08" db="EMBL/GenBank/DDBJ databases">
        <title>Sulfitobacter aestuariivivens sp. nov., isolated from a tidal flat.</title>
        <authorList>
            <person name="Park S."/>
            <person name="Yoon J.-H."/>
        </authorList>
    </citation>
    <scope>NUCLEOTIDE SEQUENCE</scope>
    <source>
        <strain evidence="3">TSTF-M16</strain>
    </source>
</reference>
<proteinExistence type="predicted"/>
<keyword evidence="4" id="KW-1185">Reference proteome</keyword>
<keyword evidence="1" id="KW-1133">Transmembrane helix</keyword>
<sequence>MTTTPATDRDTQQLILDAEREAQMVSAGARLVITTIALFIFVVSGGITLPVAPVVLTYLLTYAAVSVISAVFSLKRFFNPSLSLLFTAVDGISLALLIGFALRITGTPLEFHAAVPGFVFAFCILILATMRYTIGPTLIAVGSFAATWTLFAALAPPSPTPPADPAFFFGTVQNAARWGFLGIAALLGLLSVIRRRKTLEAAIAAARKTANLSRYLPDRVADTVARQGMDALTTGKQQQATILFADIRSFTTLSESLPPAEIGALLSAFRALILRAVEDHEGIVDKFIGDAVMAVFGVPEERPGHESNGLRCALTIKQGLEYWNTQRATQDLPPIRATIGVHNGTVFAGAVGSARRLEYTVLGDAVNIAARLQEIAKSTASGLVVSDTVHAHSDNAAEWRALAENSIRGRAGKIPLFEYAPA</sequence>
<evidence type="ECO:0000313" key="4">
    <source>
        <dbReference type="Proteomes" id="UP000635142"/>
    </source>
</evidence>
<dbReference type="GO" id="GO:0009190">
    <property type="term" value="P:cyclic nucleotide biosynthetic process"/>
    <property type="evidence" value="ECO:0007669"/>
    <property type="project" value="InterPro"/>
</dbReference>
<evidence type="ECO:0000313" key="3">
    <source>
        <dbReference type="EMBL" id="MBD3665718.1"/>
    </source>
</evidence>
<keyword evidence="1" id="KW-0472">Membrane</keyword>
<dbReference type="Gene3D" id="3.30.70.1230">
    <property type="entry name" value="Nucleotide cyclase"/>
    <property type="match status" value="1"/>
</dbReference>
<dbReference type="Proteomes" id="UP000635142">
    <property type="component" value="Unassembled WGS sequence"/>
</dbReference>
<gene>
    <name evidence="3" type="ORF">H9Q16_17415</name>
</gene>
<feature type="domain" description="Guanylate cyclase" evidence="2">
    <location>
        <begin position="241"/>
        <end position="373"/>
    </location>
</feature>
<name>A0A927D5X4_9RHOB</name>
<feature type="transmembrane region" description="Helical" evidence="1">
    <location>
        <begin position="175"/>
        <end position="193"/>
    </location>
</feature>
<dbReference type="RefSeq" id="WP_191076679.1">
    <property type="nucleotide sequence ID" value="NZ_JACTAG010000002.1"/>
</dbReference>
<accession>A0A927D5X4</accession>
<dbReference type="Pfam" id="PF00211">
    <property type="entry name" value="Guanylate_cyc"/>
    <property type="match status" value="1"/>
</dbReference>
<dbReference type="CDD" id="cd07302">
    <property type="entry name" value="CHD"/>
    <property type="match status" value="1"/>
</dbReference>
<dbReference type="SMART" id="SM00044">
    <property type="entry name" value="CYCc"/>
    <property type="match status" value="1"/>
</dbReference>
<feature type="transmembrane region" description="Helical" evidence="1">
    <location>
        <begin position="84"/>
        <end position="105"/>
    </location>
</feature>
<feature type="transmembrane region" description="Helical" evidence="1">
    <location>
        <begin position="29"/>
        <end position="49"/>
    </location>
</feature>
<comment type="caution">
    <text evidence="3">The sequence shown here is derived from an EMBL/GenBank/DDBJ whole genome shotgun (WGS) entry which is preliminary data.</text>
</comment>
<feature type="transmembrane region" description="Helical" evidence="1">
    <location>
        <begin position="137"/>
        <end position="155"/>
    </location>
</feature>
<protein>
    <submittedName>
        <fullName evidence="3">Adenylate/guanylate cyclase domain-containing protein</fullName>
    </submittedName>
</protein>
<dbReference type="GO" id="GO:0035556">
    <property type="term" value="P:intracellular signal transduction"/>
    <property type="evidence" value="ECO:0007669"/>
    <property type="project" value="InterPro"/>
</dbReference>
<dbReference type="AlphaFoldDB" id="A0A927D5X4"/>
<dbReference type="EMBL" id="JACTAG010000002">
    <property type="protein sequence ID" value="MBD3665718.1"/>
    <property type="molecule type" value="Genomic_DNA"/>
</dbReference>
<feature type="transmembrane region" description="Helical" evidence="1">
    <location>
        <begin position="55"/>
        <end position="72"/>
    </location>
</feature>
<dbReference type="PROSITE" id="PS50125">
    <property type="entry name" value="GUANYLATE_CYCLASE_2"/>
    <property type="match status" value="1"/>
</dbReference>
<feature type="transmembrane region" description="Helical" evidence="1">
    <location>
        <begin position="111"/>
        <end position="130"/>
    </location>
</feature>